<gene>
    <name evidence="2" type="ORF">GCM10009564_42600</name>
</gene>
<dbReference type="EMBL" id="BAAAHU010000050">
    <property type="protein sequence ID" value="GAA1014047.1"/>
    <property type="molecule type" value="Genomic_DNA"/>
</dbReference>
<evidence type="ECO:0000313" key="3">
    <source>
        <dbReference type="Proteomes" id="UP001501072"/>
    </source>
</evidence>
<feature type="compositionally biased region" description="Pro residues" evidence="1">
    <location>
        <begin position="55"/>
        <end position="70"/>
    </location>
</feature>
<protein>
    <recommendedName>
        <fullName evidence="4">Serine/threonine protein kinase</fullName>
    </recommendedName>
</protein>
<sequence>MTGIVLALPDGGGADRDTAGGGTRPHASAPASPSASPPASSSAPSPAFSSASSPAHPPASSPASTTPPPTVEGTSGPPGLPPGAHGEAGGFARAPPKGRRRDAQTGAEAHRTSPDGTQELVAKSSLAQGDLMESRRISERNARRGRDHRKIRLERTAFRGRPAVVREYTFTFRGHPWHARLLGFGADGRSYQISTWYRSDTEHRALPTYERVKDSFTVL</sequence>
<accession>A0ABN1T3H1</accession>
<evidence type="ECO:0000256" key="1">
    <source>
        <dbReference type="SAM" id="MobiDB-lite"/>
    </source>
</evidence>
<dbReference type="Proteomes" id="UP001501072">
    <property type="component" value="Unassembled WGS sequence"/>
</dbReference>
<name>A0ABN1T3H1_9ACTN</name>
<organism evidence="2 3">
    <name type="scientific">Streptomyces thermogriseus</name>
    <dbReference type="NCBI Taxonomy" id="75292"/>
    <lineage>
        <taxon>Bacteria</taxon>
        <taxon>Bacillati</taxon>
        <taxon>Actinomycetota</taxon>
        <taxon>Actinomycetes</taxon>
        <taxon>Kitasatosporales</taxon>
        <taxon>Streptomycetaceae</taxon>
        <taxon>Streptomyces</taxon>
    </lineage>
</organism>
<feature type="region of interest" description="Disordered" evidence="1">
    <location>
        <begin position="1"/>
        <end position="118"/>
    </location>
</feature>
<feature type="compositionally biased region" description="Low complexity" evidence="1">
    <location>
        <begin position="24"/>
        <end position="54"/>
    </location>
</feature>
<dbReference type="RefSeq" id="WP_385881287.1">
    <property type="nucleotide sequence ID" value="NZ_JBHTEN010000003.1"/>
</dbReference>
<comment type="caution">
    <text evidence="2">The sequence shown here is derived from an EMBL/GenBank/DDBJ whole genome shotgun (WGS) entry which is preliminary data.</text>
</comment>
<evidence type="ECO:0000313" key="2">
    <source>
        <dbReference type="EMBL" id="GAA1014047.1"/>
    </source>
</evidence>
<evidence type="ECO:0008006" key="4">
    <source>
        <dbReference type="Google" id="ProtNLM"/>
    </source>
</evidence>
<proteinExistence type="predicted"/>
<reference evidence="2 3" key="1">
    <citation type="journal article" date="2019" name="Int. J. Syst. Evol. Microbiol.">
        <title>The Global Catalogue of Microorganisms (GCM) 10K type strain sequencing project: providing services to taxonomists for standard genome sequencing and annotation.</title>
        <authorList>
            <consortium name="The Broad Institute Genomics Platform"/>
            <consortium name="The Broad Institute Genome Sequencing Center for Infectious Disease"/>
            <person name="Wu L."/>
            <person name="Ma J."/>
        </authorList>
    </citation>
    <scope>NUCLEOTIDE SEQUENCE [LARGE SCALE GENOMIC DNA]</scope>
    <source>
        <strain evidence="2 3">JCM 11269</strain>
    </source>
</reference>
<keyword evidence="3" id="KW-1185">Reference proteome</keyword>